<evidence type="ECO:0000313" key="2">
    <source>
        <dbReference type="Proteomes" id="UP000485058"/>
    </source>
</evidence>
<sequence>MRVAIGEVDWWPEAVPCRAAFAAVGQATREYIPGVGNVVPYNSPEATLWSTITARAASQPAKSTPTTV</sequence>
<accession>A0A699YRQ1</accession>
<protein>
    <submittedName>
        <fullName evidence="1">Uncharacterized protein</fullName>
    </submittedName>
</protein>
<organism evidence="1 2">
    <name type="scientific">Haematococcus lacustris</name>
    <name type="common">Green alga</name>
    <name type="synonym">Haematococcus pluvialis</name>
    <dbReference type="NCBI Taxonomy" id="44745"/>
    <lineage>
        <taxon>Eukaryota</taxon>
        <taxon>Viridiplantae</taxon>
        <taxon>Chlorophyta</taxon>
        <taxon>core chlorophytes</taxon>
        <taxon>Chlorophyceae</taxon>
        <taxon>CS clade</taxon>
        <taxon>Chlamydomonadales</taxon>
        <taxon>Haematococcaceae</taxon>
        <taxon>Haematococcus</taxon>
    </lineage>
</organism>
<name>A0A699YRQ1_HAELA</name>
<dbReference type="EMBL" id="BLLF01000549">
    <property type="protein sequence ID" value="GFH12873.1"/>
    <property type="molecule type" value="Genomic_DNA"/>
</dbReference>
<reference evidence="1 2" key="1">
    <citation type="submission" date="2020-02" db="EMBL/GenBank/DDBJ databases">
        <title>Draft genome sequence of Haematococcus lacustris strain NIES-144.</title>
        <authorList>
            <person name="Morimoto D."/>
            <person name="Nakagawa S."/>
            <person name="Yoshida T."/>
            <person name="Sawayama S."/>
        </authorList>
    </citation>
    <scope>NUCLEOTIDE SEQUENCE [LARGE SCALE GENOMIC DNA]</scope>
    <source>
        <strain evidence="1 2">NIES-144</strain>
    </source>
</reference>
<dbReference type="AlphaFoldDB" id="A0A699YRQ1"/>
<comment type="caution">
    <text evidence="1">The sequence shown here is derived from an EMBL/GenBank/DDBJ whole genome shotgun (WGS) entry which is preliminary data.</text>
</comment>
<keyword evidence="2" id="KW-1185">Reference proteome</keyword>
<proteinExistence type="predicted"/>
<dbReference type="Proteomes" id="UP000485058">
    <property type="component" value="Unassembled WGS sequence"/>
</dbReference>
<gene>
    <name evidence="1" type="ORF">HaLaN_08642</name>
</gene>
<evidence type="ECO:0000313" key="1">
    <source>
        <dbReference type="EMBL" id="GFH12873.1"/>
    </source>
</evidence>